<dbReference type="InterPro" id="IPR002376">
    <property type="entry name" value="Formyl_transf_N"/>
</dbReference>
<dbReference type="EMBL" id="JALZWP010000009">
    <property type="protein sequence ID" value="MCL1629170.1"/>
    <property type="molecule type" value="Genomic_DNA"/>
</dbReference>
<keyword evidence="7" id="KW-1185">Reference proteome</keyword>
<dbReference type="PANTHER" id="PTHR43369:SF2">
    <property type="entry name" value="PHOSPHORIBOSYLGLYCINAMIDE FORMYLTRANSFERASE"/>
    <property type="match status" value="1"/>
</dbReference>
<accession>A0ABT0M447</accession>
<dbReference type="SUPFAM" id="SSF53328">
    <property type="entry name" value="Formyltransferase"/>
    <property type="match status" value="1"/>
</dbReference>
<reference evidence="6 7" key="1">
    <citation type="submission" date="2022-05" db="EMBL/GenBank/DDBJ databases">
        <title>Seasonal and diel survey of microbial diversity of the Tyrrhenian coast.</title>
        <authorList>
            <person name="Gattoni G."/>
            <person name="Corral P."/>
        </authorList>
    </citation>
    <scope>NUCLEOTIDE SEQUENCE [LARGE SCALE GENOMIC DNA]</scope>
    <source>
        <strain evidence="6 7">V10</strain>
    </source>
</reference>
<organism evidence="6 7">
    <name type="scientific">Roseinatronobacter domitianus</name>
    <dbReference type="NCBI Taxonomy" id="2940293"/>
    <lineage>
        <taxon>Bacteria</taxon>
        <taxon>Pseudomonadati</taxon>
        <taxon>Pseudomonadota</taxon>
        <taxon>Alphaproteobacteria</taxon>
        <taxon>Rhodobacterales</taxon>
        <taxon>Paracoccaceae</taxon>
        <taxon>Roseinatronobacter</taxon>
    </lineage>
</organism>
<dbReference type="EC" id="2.1.2.2" evidence="2"/>
<evidence type="ECO:0000256" key="3">
    <source>
        <dbReference type="ARBA" id="ARBA00022679"/>
    </source>
</evidence>
<gene>
    <name evidence="6" type="ORF">M3N55_10540</name>
</gene>
<sequence>MTGRRIVILTGDELRHRYFTRRLAQDPRFTVVLAVCEGAEKGLSARLARDPDASELQQRHAAARQRAEEDFFAETVHYLPDAPNVLRVPKGDVNTETVVARVLDAQPDLLVCYGASLVRGVLLDRFAGRFLNVHLGLSPWYRGSGTNIWPLIEGRPHMVGATFMQIDAGIDTGPVLHQIRAVLALGDSPHSIGNRLIRQMTQVYADLIAAFDRVTIPDPVQAEGRLFRNADFDARACRALYDQFGSGLVERALDDPGTDWPQLVKNPALGKGQGA</sequence>
<evidence type="ECO:0000313" key="6">
    <source>
        <dbReference type="EMBL" id="MCL1629170.1"/>
    </source>
</evidence>
<comment type="pathway">
    <text evidence="1">Purine metabolism; IMP biosynthesis via de novo pathway; N(2)-formyl-N(1)-(5-phospho-D-ribosyl)glycinamide from N(1)-(5-phospho-D-ribosyl)glycinamide (10-formyl THF route): step 1/1.</text>
</comment>
<evidence type="ECO:0000259" key="5">
    <source>
        <dbReference type="Pfam" id="PF00551"/>
    </source>
</evidence>
<dbReference type="Pfam" id="PF00551">
    <property type="entry name" value="Formyl_trans_N"/>
    <property type="match status" value="1"/>
</dbReference>
<proteinExistence type="predicted"/>
<dbReference type="RefSeq" id="WP_249058624.1">
    <property type="nucleotide sequence ID" value="NZ_JALZWP010000009.1"/>
</dbReference>
<feature type="domain" description="Formyl transferase N-terminal" evidence="5">
    <location>
        <begin position="94"/>
        <end position="205"/>
    </location>
</feature>
<dbReference type="Gene3D" id="3.40.50.170">
    <property type="entry name" value="Formyl transferase, N-terminal domain"/>
    <property type="match status" value="1"/>
</dbReference>
<evidence type="ECO:0000256" key="1">
    <source>
        <dbReference type="ARBA" id="ARBA00005054"/>
    </source>
</evidence>
<keyword evidence="3" id="KW-0808">Transferase</keyword>
<evidence type="ECO:0000256" key="2">
    <source>
        <dbReference type="ARBA" id="ARBA00012254"/>
    </source>
</evidence>
<dbReference type="Proteomes" id="UP001202550">
    <property type="component" value="Unassembled WGS sequence"/>
</dbReference>
<protein>
    <recommendedName>
        <fullName evidence="2">phosphoribosylglycinamide formyltransferase 1</fullName>
        <ecNumber evidence="2">2.1.2.2</ecNumber>
    </recommendedName>
</protein>
<keyword evidence="4" id="KW-0658">Purine biosynthesis</keyword>
<comment type="caution">
    <text evidence="6">The sequence shown here is derived from an EMBL/GenBank/DDBJ whole genome shotgun (WGS) entry which is preliminary data.</text>
</comment>
<name>A0ABT0M447_9RHOB</name>
<evidence type="ECO:0000256" key="4">
    <source>
        <dbReference type="ARBA" id="ARBA00022755"/>
    </source>
</evidence>
<dbReference type="InterPro" id="IPR036477">
    <property type="entry name" value="Formyl_transf_N_sf"/>
</dbReference>
<evidence type="ECO:0000313" key="7">
    <source>
        <dbReference type="Proteomes" id="UP001202550"/>
    </source>
</evidence>
<dbReference type="PANTHER" id="PTHR43369">
    <property type="entry name" value="PHOSPHORIBOSYLGLYCINAMIDE FORMYLTRANSFERASE"/>
    <property type="match status" value="1"/>
</dbReference>